<dbReference type="RefSeq" id="WP_250752019.1">
    <property type="nucleotide sequence ID" value="NZ_CP098401.1"/>
</dbReference>
<dbReference type="Pfam" id="PF13641">
    <property type="entry name" value="Glyco_tranf_2_3"/>
    <property type="match status" value="1"/>
</dbReference>
<accession>A0ABY4TUI5</accession>
<dbReference type="EMBL" id="CP098401">
    <property type="protein sequence ID" value="URW75624.1"/>
    <property type="molecule type" value="Genomic_DNA"/>
</dbReference>
<sequence>MWAAARELTLFAAVGMAIGGVDDLLVDAVYLVHRLRRRWTGERRLTTDELPAPRRRFAIFIPAWDEAAVIGAMLRTLATQLPHPSLAIFVGVYPNDGATIEAVAEVALDDPRIRLVVGHRSGPTTKADCLNSLWRAMIAEERVEVAPFEAIILHDAEDVVDAGELAVFDHALATAHAVQLPVLPLPRPGAHLVGGTYLDEFAEAHAKLLAVRECVGAGLPLAGVGCAIARPMLDRIAASRGGMPFDASSLTEDYELGLTIAALGGRTRLALVDRADGGGPVGVRAYFPATLDTAVRQKARWLIGIALAGWDRTGWGPARHIGEYWMRMRDRRAPIAVLVLVAAYAALLLWAIGHAATLLGGAPAPAVGPALAALLAVNGLFLLWRLAMRGLFVSRRYGVAEGFRALPRMLVGNIVAMMAARRALVRYLAMLRGAAPAWDKTAHEFPDLAEEAA</sequence>
<feature type="transmembrane region" description="Helical" evidence="1">
    <location>
        <begin position="335"/>
        <end position="360"/>
    </location>
</feature>
<feature type="transmembrane region" description="Helical" evidence="1">
    <location>
        <begin position="12"/>
        <end position="33"/>
    </location>
</feature>
<keyword evidence="1" id="KW-1133">Transmembrane helix</keyword>
<organism evidence="2 3">
    <name type="scientific">Sphingomonas donggukensis</name>
    <dbReference type="NCBI Taxonomy" id="2949093"/>
    <lineage>
        <taxon>Bacteria</taxon>
        <taxon>Pseudomonadati</taxon>
        <taxon>Pseudomonadota</taxon>
        <taxon>Alphaproteobacteria</taxon>
        <taxon>Sphingomonadales</taxon>
        <taxon>Sphingomonadaceae</taxon>
        <taxon>Sphingomonas</taxon>
    </lineage>
</organism>
<dbReference type="Gene3D" id="3.90.550.10">
    <property type="entry name" value="Spore Coat Polysaccharide Biosynthesis Protein SpsA, Chain A"/>
    <property type="match status" value="1"/>
</dbReference>
<evidence type="ECO:0000313" key="2">
    <source>
        <dbReference type="EMBL" id="URW75624.1"/>
    </source>
</evidence>
<feature type="transmembrane region" description="Helical" evidence="1">
    <location>
        <begin position="366"/>
        <end position="387"/>
    </location>
</feature>
<gene>
    <name evidence="2" type="ORF">M9980_14060</name>
</gene>
<keyword evidence="3" id="KW-1185">Reference proteome</keyword>
<name>A0ABY4TUI5_9SPHN</name>
<evidence type="ECO:0000256" key="1">
    <source>
        <dbReference type="SAM" id="Phobius"/>
    </source>
</evidence>
<dbReference type="NCBIfam" id="NF011307">
    <property type="entry name" value="PRK14716.1-5"/>
    <property type="match status" value="1"/>
</dbReference>
<reference evidence="2" key="1">
    <citation type="submission" date="2022-05" db="EMBL/GenBank/DDBJ databases">
        <title>Sphingomonas sp. strain RMG20 Genome sequencing and assembly.</title>
        <authorList>
            <person name="Kim I."/>
        </authorList>
    </citation>
    <scope>NUCLEOTIDE SEQUENCE</scope>
    <source>
        <strain evidence="2">RMG20</strain>
    </source>
</reference>
<keyword evidence="2" id="KW-0808">Transferase</keyword>
<proteinExistence type="predicted"/>
<dbReference type="SUPFAM" id="SSF53448">
    <property type="entry name" value="Nucleotide-diphospho-sugar transferases"/>
    <property type="match status" value="1"/>
</dbReference>
<keyword evidence="1" id="KW-0472">Membrane</keyword>
<dbReference type="Proteomes" id="UP001055580">
    <property type="component" value="Chromosome"/>
</dbReference>
<protein>
    <submittedName>
        <fullName evidence="2">Glycosyl transferase family protein</fullName>
    </submittedName>
</protein>
<dbReference type="GO" id="GO:0016740">
    <property type="term" value="F:transferase activity"/>
    <property type="evidence" value="ECO:0007669"/>
    <property type="project" value="UniProtKB-KW"/>
</dbReference>
<evidence type="ECO:0000313" key="3">
    <source>
        <dbReference type="Proteomes" id="UP001055580"/>
    </source>
</evidence>
<dbReference type="InterPro" id="IPR029044">
    <property type="entry name" value="Nucleotide-diphossugar_trans"/>
</dbReference>
<keyword evidence="1" id="KW-0812">Transmembrane</keyword>